<gene>
    <name evidence="1" type="ORF">SAMN05443574_1353</name>
</gene>
<organism evidence="1 2">
    <name type="scientific">Haloarcula vallismortis</name>
    <name type="common">Halobacterium vallismortis</name>
    <dbReference type="NCBI Taxonomy" id="28442"/>
    <lineage>
        <taxon>Archaea</taxon>
        <taxon>Methanobacteriati</taxon>
        <taxon>Methanobacteriota</taxon>
        <taxon>Stenosarchaea group</taxon>
        <taxon>Halobacteria</taxon>
        <taxon>Halobacteriales</taxon>
        <taxon>Haloarculaceae</taxon>
        <taxon>Haloarcula</taxon>
    </lineage>
</organism>
<reference evidence="1 2" key="1">
    <citation type="submission" date="2016-10" db="EMBL/GenBank/DDBJ databases">
        <authorList>
            <person name="de Groot N.N."/>
        </authorList>
    </citation>
    <scope>NUCLEOTIDE SEQUENCE [LARGE SCALE GENOMIC DNA]</scope>
    <source>
        <strain evidence="1 2">DSM 3756</strain>
    </source>
</reference>
<evidence type="ECO:0000313" key="1">
    <source>
        <dbReference type="EMBL" id="SDX35247.1"/>
    </source>
</evidence>
<evidence type="ECO:0000313" key="2">
    <source>
        <dbReference type="Proteomes" id="UP000182573"/>
    </source>
</evidence>
<sequence length="82" mass="9445">MNRYRALQQARDVVDDFDLADTERERDALVSDDRFLAVASVYQEVRVLVDYRDSLGAVQEAADCLEEAVRENADRVLNQPER</sequence>
<accession>A0A1H3AZZ5</accession>
<name>A0A1H3AZZ5_HALVA</name>
<dbReference type="RefSeq" id="WP_004517576.1">
    <property type="nucleotide sequence ID" value="NZ_FNOF01000035.1"/>
</dbReference>
<dbReference type="Proteomes" id="UP000182573">
    <property type="component" value="Unassembled WGS sequence"/>
</dbReference>
<dbReference type="AlphaFoldDB" id="A0A1H3AZZ5"/>
<proteinExistence type="predicted"/>
<evidence type="ECO:0008006" key="3">
    <source>
        <dbReference type="Google" id="ProtNLM"/>
    </source>
</evidence>
<dbReference type="STRING" id="28442.SAMN05443574_1353"/>
<protein>
    <recommendedName>
        <fullName evidence="3">HEPN domain-containing protein</fullName>
    </recommendedName>
</protein>
<dbReference type="EMBL" id="FNOF01000035">
    <property type="protein sequence ID" value="SDX35247.1"/>
    <property type="molecule type" value="Genomic_DNA"/>
</dbReference>